<dbReference type="PROSITE" id="PS51747">
    <property type="entry name" value="CYT_DCMP_DEAMINASES_2"/>
    <property type="match status" value="1"/>
</dbReference>
<dbReference type="InterPro" id="IPR015947">
    <property type="entry name" value="PUA-like_sf"/>
</dbReference>
<dbReference type="CDD" id="cd06552">
    <property type="entry name" value="ASCH_yqfb_like"/>
    <property type="match status" value="1"/>
</dbReference>
<sequence>MLSERDWNLVRHATGLAESLGEHDDHTVVSAAYDETGEIVTGVNAYHFTGGPCAELVLLGRAAERAVPVRVETIVAVMKGNGAVISPCGRCRQVLFDYHQETRVVVHGPNGLESVGIRELLPHAFDWHAYEPGGPGPALHMHPAYLDAVRAGTKTTTVRVHDPVSPGPVRLVFDHGDGTSTRIDAVVTEVRAASLRELTDEDARRDGFDDRQALLEALEFHYPGIAPATQVDVVHFETTR</sequence>
<comment type="caution">
    <text evidence="4">The sequence shown here is derived from an EMBL/GenBank/DDBJ whole genome shotgun (WGS) entry which is preliminary data.</text>
</comment>
<keyword evidence="1" id="KW-0479">Metal-binding</keyword>
<evidence type="ECO:0000256" key="2">
    <source>
        <dbReference type="ARBA" id="ARBA00022833"/>
    </source>
</evidence>
<evidence type="ECO:0000313" key="5">
    <source>
        <dbReference type="Proteomes" id="UP001500729"/>
    </source>
</evidence>
<dbReference type="PROSITE" id="PS00903">
    <property type="entry name" value="CYT_DCMP_DEAMINASES_1"/>
    <property type="match status" value="1"/>
</dbReference>
<evidence type="ECO:0000313" key="4">
    <source>
        <dbReference type="EMBL" id="GAA0539782.1"/>
    </source>
</evidence>
<accession>A0ABN1DD98</accession>
<keyword evidence="2" id="KW-0862">Zinc</keyword>
<dbReference type="EMBL" id="BAAAGS010000030">
    <property type="protein sequence ID" value="GAA0539782.1"/>
    <property type="molecule type" value="Genomic_DNA"/>
</dbReference>
<dbReference type="SUPFAM" id="SSF88697">
    <property type="entry name" value="PUA domain-like"/>
    <property type="match status" value="1"/>
</dbReference>
<dbReference type="PANTHER" id="PTHR42250:SF1">
    <property type="entry name" value="ASCH DOMAIN-CONTAINING PROTEIN"/>
    <property type="match status" value="1"/>
</dbReference>
<dbReference type="InterPro" id="IPR002125">
    <property type="entry name" value="CMP_dCMP_dom"/>
</dbReference>
<dbReference type="Gene3D" id="3.40.140.10">
    <property type="entry name" value="Cytidine Deaminase, domain 2"/>
    <property type="match status" value="1"/>
</dbReference>
<reference evidence="4 5" key="1">
    <citation type="journal article" date="2019" name="Int. J. Syst. Evol. Microbiol.">
        <title>The Global Catalogue of Microorganisms (GCM) 10K type strain sequencing project: providing services to taxonomists for standard genome sequencing and annotation.</title>
        <authorList>
            <consortium name="The Broad Institute Genomics Platform"/>
            <consortium name="The Broad Institute Genome Sequencing Center for Infectious Disease"/>
            <person name="Wu L."/>
            <person name="Ma J."/>
        </authorList>
    </citation>
    <scope>NUCLEOTIDE SEQUENCE [LARGE SCALE GENOMIC DNA]</scope>
    <source>
        <strain evidence="4 5">JCM 10303</strain>
    </source>
</reference>
<dbReference type="Pfam" id="PF00383">
    <property type="entry name" value="dCMP_cyt_deam_1"/>
    <property type="match status" value="1"/>
</dbReference>
<dbReference type="CDD" id="cd01283">
    <property type="entry name" value="cytidine_deaminase"/>
    <property type="match status" value="1"/>
</dbReference>
<gene>
    <name evidence="4" type="ORF">GCM10009533_43660</name>
</gene>
<dbReference type="PANTHER" id="PTHR42250">
    <property type="entry name" value="ASCH DOMAIN-CONTAINING PROTEIN"/>
    <property type="match status" value="1"/>
</dbReference>
<proteinExistence type="predicted"/>
<protein>
    <recommendedName>
        <fullName evidence="3">CMP/dCMP-type deaminase domain-containing protein</fullName>
    </recommendedName>
</protein>
<dbReference type="InterPro" id="IPR007374">
    <property type="entry name" value="ASCH_domain"/>
</dbReference>
<dbReference type="Proteomes" id="UP001500729">
    <property type="component" value="Unassembled WGS sequence"/>
</dbReference>
<dbReference type="Pfam" id="PF04266">
    <property type="entry name" value="ASCH"/>
    <property type="match status" value="1"/>
</dbReference>
<organism evidence="4 5">
    <name type="scientific">Saccharopolyspora erythraea</name>
    <name type="common">Streptomyces erythraeus</name>
    <dbReference type="NCBI Taxonomy" id="1836"/>
    <lineage>
        <taxon>Bacteria</taxon>
        <taxon>Bacillati</taxon>
        <taxon>Actinomycetota</taxon>
        <taxon>Actinomycetes</taxon>
        <taxon>Pseudonocardiales</taxon>
        <taxon>Pseudonocardiaceae</taxon>
        <taxon>Saccharopolyspora</taxon>
    </lineage>
</organism>
<dbReference type="InterPro" id="IPR016193">
    <property type="entry name" value="Cytidine_deaminase-like"/>
</dbReference>
<name>A0ABN1DD98_SACER</name>
<dbReference type="InterPro" id="IPR016192">
    <property type="entry name" value="APOBEC/CMP_deaminase_Zn-bd"/>
</dbReference>
<dbReference type="SMART" id="SM01022">
    <property type="entry name" value="ASCH"/>
    <property type="match status" value="1"/>
</dbReference>
<dbReference type="Gene3D" id="2.30.130.30">
    <property type="entry name" value="Hypothetical protein"/>
    <property type="match status" value="1"/>
</dbReference>
<dbReference type="SUPFAM" id="SSF53927">
    <property type="entry name" value="Cytidine deaminase-like"/>
    <property type="match status" value="1"/>
</dbReference>
<keyword evidence="5" id="KW-1185">Reference proteome</keyword>
<evidence type="ECO:0000259" key="3">
    <source>
        <dbReference type="PROSITE" id="PS51747"/>
    </source>
</evidence>
<feature type="domain" description="CMP/dCMP-type deaminase" evidence="3">
    <location>
        <begin position="4"/>
        <end position="128"/>
    </location>
</feature>
<dbReference type="RefSeq" id="WP_009945932.1">
    <property type="nucleotide sequence ID" value="NZ_BAAAGS010000030.1"/>
</dbReference>
<evidence type="ECO:0000256" key="1">
    <source>
        <dbReference type="ARBA" id="ARBA00022723"/>
    </source>
</evidence>